<dbReference type="KEGG" id="afs:AFR_34485"/>
<dbReference type="PANTHER" id="PTHR46082">
    <property type="entry name" value="ATP/GTP-BINDING PROTEIN-RELATED"/>
    <property type="match status" value="1"/>
</dbReference>
<dbReference type="InterPro" id="IPR011990">
    <property type="entry name" value="TPR-like_helical_dom_sf"/>
</dbReference>
<proteinExistence type="predicted"/>
<dbReference type="OrthoDB" id="3210382at2"/>
<feature type="region of interest" description="Disordered" evidence="1">
    <location>
        <begin position="341"/>
        <end position="363"/>
    </location>
</feature>
<dbReference type="AlphaFoldDB" id="U5WB05"/>
<dbReference type="PATRIC" id="fig|1246995.3.peg.6977"/>
<dbReference type="RefSeq" id="WP_023561492.1">
    <property type="nucleotide sequence ID" value="NC_022657.1"/>
</dbReference>
<dbReference type="EMBL" id="CP006272">
    <property type="protein sequence ID" value="AGZ45155.1"/>
    <property type="molecule type" value="Genomic_DNA"/>
</dbReference>
<dbReference type="HOGENOM" id="CLU_762129_0_0_11"/>
<keyword evidence="3" id="KW-1185">Reference proteome</keyword>
<evidence type="ECO:0000313" key="3">
    <source>
        <dbReference type="Proteomes" id="UP000017746"/>
    </source>
</evidence>
<organism evidence="2 3">
    <name type="scientific">Actinoplanes friuliensis DSM 7358</name>
    <dbReference type="NCBI Taxonomy" id="1246995"/>
    <lineage>
        <taxon>Bacteria</taxon>
        <taxon>Bacillati</taxon>
        <taxon>Actinomycetota</taxon>
        <taxon>Actinomycetes</taxon>
        <taxon>Micromonosporales</taxon>
        <taxon>Micromonosporaceae</taxon>
        <taxon>Actinoplanes</taxon>
    </lineage>
</organism>
<protein>
    <submittedName>
        <fullName evidence="2">Kinesin light chain 2</fullName>
    </submittedName>
</protein>
<gene>
    <name evidence="2" type="ORF">AFR_34485</name>
</gene>
<reference evidence="2 3" key="1">
    <citation type="journal article" date="2014" name="J. Biotechnol.">
        <title>Complete genome sequence of the actinobacterium Actinoplanes friuliensis HAG 010964, producer of the lipopeptide antibiotic friulimycin.</title>
        <authorList>
            <person name="Ruckert C."/>
            <person name="Szczepanowski R."/>
            <person name="Albersmeier A."/>
            <person name="Goesmann A."/>
            <person name="Fischer N."/>
            <person name="Steinkamper A."/>
            <person name="Puhler A."/>
            <person name="Biener R."/>
            <person name="Schwartz D."/>
            <person name="Kalinowski J."/>
        </authorList>
    </citation>
    <scope>NUCLEOTIDE SEQUENCE [LARGE SCALE GENOMIC DNA]</scope>
    <source>
        <strain evidence="2 3">DSM 7358</strain>
    </source>
</reference>
<name>U5WB05_9ACTN</name>
<accession>U5WB05</accession>
<dbReference type="STRING" id="1246995.AFR_34485"/>
<sequence>MLDFDHRMPRRPEVLAVVRGLEETIAAQGRLFGPDDPRTVGSRLRLVEAYEDLAIAGDDRDLDALMEAELAKAVDSRLRTLGSDHPDTLDVQFDLTLLRFRRAVQYGLPGQDELVDEFRSIGDTSARTLGAAHRMTLKAWAQCAFSSGPERSALKAKIVQGWEELLADHEQRLGPDDPETLETMERLLAQYRDDHPEAARRLGERLTAGWGRVAAARTAELGPVHPETATARDQHLRLVDEWITPGAGEHLFEELVADHLRLLGPDHPRTLHTQLVLLRYWKGLPAYATPETLALAEQLLDRFLEVLGPHHDDFLMLRYHLMSHHAIKGSLEAALDLKRRYPTPDDEEQDDNDEDGATHLETR</sequence>
<dbReference type="InterPro" id="IPR053137">
    <property type="entry name" value="NLR-like"/>
</dbReference>
<dbReference type="eggNOG" id="COG0457">
    <property type="taxonomic scope" value="Bacteria"/>
</dbReference>
<dbReference type="PANTHER" id="PTHR46082:SF6">
    <property type="entry name" value="AAA+ ATPASE DOMAIN-CONTAINING PROTEIN-RELATED"/>
    <property type="match status" value="1"/>
</dbReference>
<dbReference type="Proteomes" id="UP000017746">
    <property type="component" value="Chromosome"/>
</dbReference>
<evidence type="ECO:0000313" key="2">
    <source>
        <dbReference type="EMBL" id="AGZ45155.1"/>
    </source>
</evidence>
<evidence type="ECO:0000256" key="1">
    <source>
        <dbReference type="SAM" id="MobiDB-lite"/>
    </source>
</evidence>
<feature type="compositionally biased region" description="Acidic residues" evidence="1">
    <location>
        <begin position="344"/>
        <end position="355"/>
    </location>
</feature>
<dbReference type="Gene3D" id="1.25.40.10">
    <property type="entry name" value="Tetratricopeptide repeat domain"/>
    <property type="match status" value="2"/>
</dbReference>